<dbReference type="AlphaFoldDB" id="A0A193LDC2"/>
<dbReference type="SMART" id="SM00091">
    <property type="entry name" value="PAS"/>
    <property type="match status" value="2"/>
</dbReference>
<feature type="domain" description="PAS" evidence="8">
    <location>
        <begin position="5"/>
        <end position="58"/>
    </location>
</feature>
<dbReference type="OrthoDB" id="7051794at2"/>
<evidence type="ECO:0000256" key="4">
    <source>
        <dbReference type="ARBA" id="ARBA00022679"/>
    </source>
</evidence>
<dbReference type="PROSITE" id="PS50113">
    <property type="entry name" value="PAC"/>
    <property type="match status" value="2"/>
</dbReference>
<keyword evidence="6" id="KW-0902">Two-component regulatory system</keyword>
<dbReference type="Pfam" id="PF13426">
    <property type="entry name" value="PAS_9"/>
    <property type="match status" value="2"/>
</dbReference>
<evidence type="ECO:0000256" key="6">
    <source>
        <dbReference type="ARBA" id="ARBA00023012"/>
    </source>
</evidence>
<dbReference type="SMART" id="SM00086">
    <property type="entry name" value="PAC"/>
    <property type="match status" value="2"/>
</dbReference>
<dbReference type="PRINTS" id="PR00344">
    <property type="entry name" value="BCTRLSENSOR"/>
</dbReference>
<dbReference type="FunFam" id="3.30.565.10:FF:000010">
    <property type="entry name" value="Sensor histidine kinase RcsC"/>
    <property type="match status" value="1"/>
</dbReference>
<keyword evidence="3" id="KW-0597">Phosphoprotein</keyword>
<dbReference type="STRING" id="1548547.BA177_04120"/>
<keyword evidence="5 10" id="KW-0418">Kinase</keyword>
<evidence type="ECO:0000256" key="5">
    <source>
        <dbReference type="ARBA" id="ARBA00022777"/>
    </source>
</evidence>
<dbReference type="NCBIfam" id="TIGR00229">
    <property type="entry name" value="sensory_box"/>
    <property type="match status" value="2"/>
</dbReference>
<keyword evidence="4" id="KW-0808">Transferase</keyword>
<evidence type="ECO:0000259" key="9">
    <source>
        <dbReference type="PROSITE" id="PS50113"/>
    </source>
</evidence>
<feature type="domain" description="PAC" evidence="9">
    <location>
        <begin position="82"/>
        <end position="132"/>
    </location>
</feature>
<feature type="domain" description="PAS" evidence="8">
    <location>
        <begin position="126"/>
        <end position="178"/>
    </location>
</feature>
<dbReference type="EC" id="2.7.13.3" evidence="2"/>
<dbReference type="SUPFAM" id="SSF55785">
    <property type="entry name" value="PYP-like sensor domain (PAS domain)"/>
    <property type="match status" value="2"/>
</dbReference>
<dbReference type="EMBL" id="CP016268">
    <property type="protein sequence ID" value="ANO50507.1"/>
    <property type="molecule type" value="Genomic_DNA"/>
</dbReference>
<dbReference type="CDD" id="cd00082">
    <property type="entry name" value="HisKA"/>
    <property type="match status" value="1"/>
</dbReference>
<protein>
    <recommendedName>
        <fullName evidence="2">histidine kinase</fullName>
        <ecNumber evidence="2">2.7.13.3</ecNumber>
    </recommendedName>
</protein>
<dbReference type="InterPro" id="IPR000014">
    <property type="entry name" value="PAS"/>
</dbReference>
<sequence length="493" mass="54448">MGGLMESGLHELLESMPDGIVMVDSAGRIVFANRQAQKMFGYDTGDLIGKFIEQLLPERFRHSHADHVHGYFSQSRTRAMGAGLELYGLRKNASEFPVEISLSPINTDDGTLVMSAIRDISERRKADRKFKDLLEAAPDAIVIVDREGNIVLVNSQTEKLFGYTRSELLGGRVELLLPARYRTQHPDHRLRFFDEPNVRPMGAGLELYGRRKDGTEFPVEISLSPLETEEGVLVSSAIRDISDRKQVEDALHEKNLELARANKAKDSFLAAMSHELRTPLNAVIGFTGTLLMRLPGPLTTDQEKQLKTVQSSARHLLALINDLLDVAKIGAGKVELSPESLVCQTVIADVVNALRPEAARKGLQLRTDLPNEDTPIHADRRALQQIVLNLIVNALKFTDEGSVNVVLQPVRNELGKFVEICVEDTGVGMREEDQSKLFEPFAQLDILRASSREGSGLGLHLSQNLARLMGGNITFSSELGKGSTFTLVMPVKS</sequence>
<comment type="catalytic activity">
    <reaction evidence="1">
        <text>ATP + protein L-histidine = ADP + protein N-phospho-L-histidine.</text>
        <dbReference type="EC" id="2.7.13.3"/>
    </reaction>
</comment>
<name>A0A193LDC2_9GAMM</name>
<dbReference type="Gene3D" id="3.30.450.20">
    <property type="entry name" value="PAS domain"/>
    <property type="match status" value="2"/>
</dbReference>
<evidence type="ECO:0000259" key="8">
    <source>
        <dbReference type="PROSITE" id="PS50112"/>
    </source>
</evidence>
<evidence type="ECO:0000256" key="2">
    <source>
        <dbReference type="ARBA" id="ARBA00012438"/>
    </source>
</evidence>
<dbReference type="PROSITE" id="PS50109">
    <property type="entry name" value="HIS_KIN"/>
    <property type="match status" value="1"/>
</dbReference>
<dbReference type="InterPro" id="IPR036097">
    <property type="entry name" value="HisK_dim/P_sf"/>
</dbReference>
<dbReference type="InterPro" id="IPR000700">
    <property type="entry name" value="PAS-assoc_C"/>
</dbReference>
<dbReference type="InterPro" id="IPR003594">
    <property type="entry name" value="HATPase_dom"/>
</dbReference>
<proteinExistence type="predicted"/>
<dbReference type="Proteomes" id="UP000092695">
    <property type="component" value="Chromosome"/>
</dbReference>
<feature type="domain" description="Histidine kinase" evidence="7">
    <location>
        <begin position="271"/>
        <end position="493"/>
    </location>
</feature>
<dbReference type="InterPro" id="IPR003661">
    <property type="entry name" value="HisK_dim/P_dom"/>
</dbReference>
<reference evidence="10 11" key="1">
    <citation type="submission" date="2016-06" db="EMBL/GenBank/DDBJ databases">
        <title>Complete genome sequence of a deep-branching marine Gamma Proteobacterium Woeseia oceani type strain XK5.</title>
        <authorList>
            <person name="Mu D."/>
            <person name="Du Z."/>
        </authorList>
    </citation>
    <scope>NUCLEOTIDE SEQUENCE [LARGE SCALE GENOMIC DNA]</scope>
    <source>
        <strain evidence="10 11">XK5</strain>
    </source>
</reference>
<gene>
    <name evidence="10" type="ORF">BA177_04120</name>
</gene>
<dbReference type="InterPro" id="IPR036890">
    <property type="entry name" value="HATPase_C_sf"/>
</dbReference>
<dbReference type="GO" id="GO:0009927">
    <property type="term" value="F:histidine phosphotransfer kinase activity"/>
    <property type="evidence" value="ECO:0007669"/>
    <property type="project" value="TreeGrafter"/>
</dbReference>
<evidence type="ECO:0000256" key="1">
    <source>
        <dbReference type="ARBA" id="ARBA00000085"/>
    </source>
</evidence>
<dbReference type="SMART" id="SM00387">
    <property type="entry name" value="HATPase_c"/>
    <property type="match status" value="1"/>
</dbReference>
<dbReference type="InterPro" id="IPR035965">
    <property type="entry name" value="PAS-like_dom_sf"/>
</dbReference>
<dbReference type="SMART" id="SM00388">
    <property type="entry name" value="HisKA"/>
    <property type="match status" value="1"/>
</dbReference>
<dbReference type="GO" id="GO:0000155">
    <property type="term" value="F:phosphorelay sensor kinase activity"/>
    <property type="evidence" value="ECO:0007669"/>
    <property type="project" value="InterPro"/>
</dbReference>
<dbReference type="Pfam" id="PF02518">
    <property type="entry name" value="HATPase_c"/>
    <property type="match status" value="1"/>
</dbReference>
<dbReference type="KEGG" id="woc:BA177_04120"/>
<dbReference type="SUPFAM" id="SSF47384">
    <property type="entry name" value="Homodimeric domain of signal transducing histidine kinase"/>
    <property type="match status" value="1"/>
</dbReference>
<dbReference type="PANTHER" id="PTHR43047:SF72">
    <property type="entry name" value="OSMOSENSING HISTIDINE PROTEIN KINASE SLN1"/>
    <property type="match status" value="1"/>
</dbReference>
<dbReference type="Gene3D" id="3.30.565.10">
    <property type="entry name" value="Histidine kinase-like ATPase, C-terminal domain"/>
    <property type="match status" value="1"/>
</dbReference>
<dbReference type="CDD" id="cd16922">
    <property type="entry name" value="HATPase_EvgS-ArcB-TorS-like"/>
    <property type="match status" value="1"/>
</dbReference>
<dbReference type="Pfam" id="PF00512">
    <property type="entry name" value="HisKA"/>
    <property type="match status" value="1"/>
</dbReference>
<evidence type="ECO:0000259" key="7">
    <source>
        <dbReference type="PROSITE" id="PS50109"/>
    </source>
</evidence>
<evidence type="ECO:0000313" key="10">
    <source>
        <dbReference type="EMBL" id="ANO50507.1"/>
    </source>
</evidence>
<organism evidence="10 11">
    <name type="scientific">Woeseia oceani</name>
    <dbReference type="NCBI Taxonomy" id="1548547"/>
    <lineage>
        <taxon>Bacteria</taxon>
        <taxon>Pseudomonadati</taxon>
        <taxon>Pseudomonadota</taxon>
        <taxon>Gammaproteobacteria</taxon>
        <taxon>Woeseiales</taxon>
        <taxon>Woeseiaceae</taxon>
        <taxon>Woeseia</taxon>
    </lineage>
</organism>
<dbReference type="InterPro" id="IPR001610">
    <property type="entry name" value="PAC"/>
</dbReference>
<dbReference type="SUPFAM" id="SSF55874">
    <property type="entry name" value="ATPase domain of HSP90 chaperone/DNA topoisomerase II/histidine kinase"/>
    <property type="match status" value="1"/>
</dbReference>
<dbReference type="Gene3D" id="1.10.287.130">
    <property type="match status" value="1"/>
</dbReference>
<evidence type="ECO:0000256" key="3">
    <source>
        <dbReference type="ARBA" id="ARBA00022553"/>
    </source>
</evidence>
<feature type="domain" description="PAC" evidence="9">
    <location>
        <begin position="203"/>
        <end position="253"/>
    </location>
</feature>
<dbReference type="InterPro" id="IPR005467">
    <property type="entry name" value="His_kinase_dom"/>
</dbReference>
<dbReference type="GO" id="GO:0005886">
    <property type="term" value="C:plasma membrane"/>
    <property type="evidence" value="ECO:0007669"/>
    <property type="project" value="TreeGrafter"/>
</dbReference>
<dbReference type="InterPro" id="IPR004358">
    <property type="entry name" value="Sig_transdc_His_kin-like_C"/>
</dbReference>
<accession>A0A193LDC2</accession>
<keyword evidence="11" id="KW-1185">Reference proteome</keyword>
<dbReference type="PROSITE" id="PS50112">
    <property type="entry name" value="PAS"/>
    <property type="match status" value="2"/>
</dbReference>
<evidence type="ECO:0000313" key="11">
    <source>
        <dbReference type="Proteomes" id="UP000092695"/>
    </source>
</evidence>
<dbReference type="CDD" id="cd00130">
    <property type="entry name" value="PAS"/>
    <property type="match status" value="2"/>
</dbReference>
<dbReference type="PANTHER" id="PTHR43047">
    <property type="entry name" value="TWO-COMPONENT HISTIDINE PROTEIN KINASE"/>
    <property type="match status" value="1"/>
</dbReference>